<feature type="binding site" evidence="6">
    <location>
        <position position="130"/>
    </location>
    <ligand>
        <name>FAD</name>
        <dbReference type="ChEBI" id="CHEBI:57692"/>
    </ligand>
</feature>
<keyword evidence="2 6" id="KW-0285">Flavoprotein</keyword>
<feature type="binding site" evidence="6">
    <location>
        <position position="292"/>
    </location>
    <ligand>
        <name>FAD</name>
        <dbReference type="ChEBI" id="CHEBI:57692"/>
    </ligand>
</feature>
<dbReference type="EC" id="1.18.1.2" evidence="6"/>
<dbReference type="InterPro" id="IPR036188">
    <property type="entry name" value="FAD/NAD-bd_sf"/>
</dbReference>
<dbReference type="GO" id="GO:0004324">
    <property type="term" value="F:ferredoxin-NADP+ reductase activity"/>
    <property type="evidence" value="ECO:0007669"/>
    <property type="project" value="UniProtKB-UniRule"/>
</dbReference>
<dbReference type="Proteomes" id="UP001057291">
    <property type="component" value="Unassembled WGS sequence"/>
</dbReference>
<dbReference type="PRINTS" id="PR00368">
    <property type="entry name" value="FADPNR"/>
</dbReference>
<accession>A0AAV4L9Q6</accession>
<proteinExistence type="inferred from homology"/>
<dbReference type="InterPro" id="IPR023753">
    <property type="entry name" value="FAD/NAD-binding_dom"/>
</dbReference>
<evidence type="ECO:0000256" key="1">
    <source>
        <dbReference type="ARBA" id="ARBA00011738"/>
    </source>
</evidence>
<evidence type="ECO:0000259" key="7">
    <source>
        <dbReference type="Pfam" id="PF07992"/>
    </source>
</evidence>
<gene>
    <name evidence="8" type="ORF">DNHGIG_00980</name>
</gene>
<comment type="caution">
    <text evidence="6">Lacks conserved residue(s) required for the propagation of feature annotation.</text>
</comment>
<dbReference type="InterPro" id="IPR022890">
    <property type="entry name" value="Fd--NADP_Rdtase_type_2"/>
</dbReference>
<comment type="catalytic activity">
    <reaction evidence="6">
        <text>2 reduced [2Fe-2S]-[ferredoxin] + NADP(+) + H(+) = 2 oxidized [2Fe-2S]-[ferredoxin] + NADPH</text>
        <dbReference type="Rhea" id="RHEA:20125"/>
        <dbReference type="Rhea" id="RHEA-COMP:10000"/>
        <dbReference type="Rhea" id="RHEA-COMP:10001"/>
        <dbReference type="ChEBI" id="CHEBI:15378"/>
        <dbReference type="ChEBI" id="CHEBI:33737"/>
        <dbReference type="ChEBI" id="CHEBI:33738"/>
        <dbReference type="ChEBI" id="CHEBI:57783"/>
        <dbReference type="ChEBI" id="CHEBI:58349"/>
        <dbReference type="EC" id="1.18.1.2"/>
    </reaction>
</comment>
<feature type="binding site" evidence="6">
    <location>
        <position position="56"/>
    </location>
    <ligand>
        <name>FAD</name>
        <dbReference type="ChEBI" id="CHEBI:57692"/>
    </ligand>
</feature>
<feature type="binding site" evidence="6">
    <location>
        <position position="96"/>
    </location>
    <ligand>
        <name>FAD</name>
        <dbReference type="ChEBI" id="CHEBI:57692"/>
    </ligand>
</feature>
<keyword evidence="9" id="KW-1185">Reference proteome</keyword>
<evidence type="ECO:0000256" key="5">
    <source>
        <dbReference type="ARBA" id="ARBA00023002"/>
    </source>
</evidence>
<evidence type="ECO:0000313" key="8">
    <source>
        <dbReference type="EMBL" id="GIM44549.1"/>
    </source>
</evidence>
<comment type="subunit">
    <text evidence="1 6">Homodimer.</text>
</comment>
<dbReference type="GO" id="GO:0050661">
    <property type="term" value="F:NADP binding"/>
    <property type="evidence" value="ECO:0007669"/>
    <property type="project" value="UniProtKB-UniRule"/>
</dbReference>
<dbReference type="EMBL" id="BOQE01000001">
    <property type="protein sequence ID" value="GIM44549.1"/>
    <property type="molecule type" value="Genomic_DNA"/>
</dbReference>
<dbReference type="Gene3D" id="3.50.50.60">
    <property type="entry name" value="FAD/NAD(P)-binding domain"/>
    <property type="match status" value="2"/>
</dbReference>
<feature type="binding site" evidence="6">
    <location>
        <position position="333"/>
    </location>
    <ligand>
        <name>FAD</name>
        <dbReference type="ChEBI" id="CHEBI:57692"/>
    </ligand>
</feature>
<organism evidence="8 9">
    <name type="scientific">Collibacillus ludicampi</name>
    <dbReference type="NCBI Taxonomy" id="2771369"/>
    <lineage>
        <taxon>Bacteria</taxon>
        <taxon>Bacillati</taxon>
        <taxon>Bacillota</taxon>
        <taxon>Bacilli</taxon>
        <taxon>Bacillales</taxon>
        <taxon>Alicyclobacillaceae</taxon>
        <taxon>Collibacillus</taxon>
    </lineage>
</organism>
<dbReference type="Pfam" id="PF07992">
    <property type="entry name" value="Pyr_redox_2"/>
    <property type="match status" value="1"/>
</dbReference>
<dbReference type="SUPFAM" id="SSF51905">
    <property type="entry name" value="FAD/NAD(P)-binding domain"/>
    <property type="match status" value="1"/>
</dbReference>
<keyword evidence="5 6" id="KW-0560">Oxidoreductase</keyword>
<dbReference type="RefSeq" id="WP_282197822.1">
    <property type="nucleotide sequence ID" value="NZ_BOQE01000001.1"/>
</dbReference>
<name>A0AAV4L9Q6_9BACL</name>
<evidence type="ECO:0000256" key="3">
    <source>
        <dbReference type="ARBA" id="ARBA00022827"/>
    </source>
</evidence>
<dbReference type="HAMAP" id="MF_01685">
    <property type="entry name" value="FENR2"/>
    <property type="match status" value="1"/>
</dbReference>
<feature type="binding site" evidence="6">
    <location>
        <position position="51"/>
    </location>
    <ligand>
        <name>FAD</name>
        <dbReference type="ChEBI" id="CHEBI:57692"/>
    </ligand>
</feature>
<dbReference type="GO" id="GO:0050660">
    <property type="term" value="F:flavin adenine dinucleotide binding"/>
    <property type="evidence" value="ECO:0007669"/>
    <property type="project" value="UniProtKB-UniRule"/>
</dbReference>
<comment type="similarity">
    <text evidence="6">Belongs to the ferredoxin--NADP reductase type 2 family.</text>
</comment>
<evidence type="ECO:0000256" key="2">
    <source>
        <dbReference type="ARBA" id="ARBA00022630"/>
    </source>
</evidence>
<dbReference type="InterPro" id="IPR050097">
    <property type="entry name" value="Ferredoxin-NADP_redctase_2"/>
</dbReference>
<feature type="domain" description="FAD/NAD(P)-binding" evidence="7">
    <location>
        <begin position="14"/>
        <end position="313"/>
    </location>
</feature>
<protein>
    <recommendedName>
        <fullName evidence="6">Ferredoxin--NADP reductase</fullName>
        <shortName evidence="6">FNR</shortName>
        <shortName evidence="6">Fd-NADP(+) reductase</shortName>
        <ecNumber evidence="6">1.18.1.2</ecNumber>
    </recommendedName>
</protein>
<evidence type="ECO:0000256" key="6">
    <source>
        <dbReference type="HAMAP-Rule" id="MF_01685"/>
    </source>
</evidence>
<dbReference type="AlphaFoldDB" id="A0AAV4L9Q6"/>
<sequence>MADELALKRDENVYDITIIGGGPAGLFATFYAGVRNMSVKLIDSLPQLGGQLAELYPEKYIYDVAGFPKVLAKDLVAGLKEQALQYNPTVCLNEKVSGLVKQEDGTFRLTTNTTVHYSRAVLITAGIGAFTPRRLPAAGAELFEDGKGIAYFIENKENYAGKHVLIVGGGDSAFDYAMMLEGIAKKVTLIHRSDRFRAHEDSVNKILASTVDVKVFTELKAVEGEGKLQKGLLVNSKEKTEEWIEVDAVIGALGFSASLGPILEWGLEIENNSIVVNTKMETNIPGVYAAGDIVTYPGKLKLIATGFGEAPTAINNAKIYLDPNSKLHPGHSSSGFGGKH</sequence>
<keyword evidence="4 6" id="KW-0521">NADP</keyword>
<evidence type="ECO:0000313" key="9">
    <source>
        <dbReference type="Proteomes" id="UP001057291"/>
    </source>
</evidence>
<reference evidence="8" key="1">
    <citation type="journal article" date="2023" name="Int. J. Syst. Evol. Microbiol.">
        <title>Collibacillus ludicampi gen. nov., sp. nov., a new soil bacterium of the family Alicyclobacillaceae.</title>
        <authorList>
            <person name="Jojima T."/>
            <person name="Ioku Y."/>
            <person name="Fukuta Y."/>
            <person name="Shirasaka N."/>
            <person name="Matsumura Y."/>
            <person name="Mori M."/>
        </authorList>
    </citation>
    <scope>NUCLEOTIDE SEQUENCE</scope>
    <source>
        <strain evidence="8">TP075</strain>
    </source>
</reference>
<evidence type="ECO:0000256" key="4">
    <source>
        <dbReference type="ARBA" id="ARBA00022857"/>
    </source>
</evidence>
<dbReference type="PANTHER" id="PTHR48105">
    <property type="entry name" value="THIOREDOXIN REDUCTASE 1-RELATED-RELATED"/>
    <property type="match status" value="1"/>
</dbReference>
<keyword evidence="3 6" id="KW-0274">FAD</keyword>
<dbReference type="PRINTS" id="PR00469">
    <property type="entry name" value="PNDRDTASEII"/>
</dbReference>
<feature type="binding site" evidence="6">
    <location>
        <position position="43"/>
    </location>
    <ligand>
        <name>FAD</name>
        <dbReference type="ChEBI" id="CHEBI:57692"/>
    </ligand>
</feature>
<comment type="cofactor">
    <cofactor evidence="6">
        <name>FAD</name>
        <dbReference type="ChEBI" id="CHEBI:57692"/>
    </cofactor>
    <text evidence="6">Binds 1 FAD per subunit.</text>
</comment>
<comment type="caution">
    <text evidence="8">The sequence shown here is derived from an EMBL/GenBank/DDBJ whole genome shotgun (WGS) entry which is preliminary data.</text>
</comment>